<evidence type="ECO:0000256" key="2">
    <source>
        <dbReference type="SAM" id="MobiDB-lite"/>
    </source>
</evidence>
<dbReference type="AlphaFoldDB" id="A0A6B3NL34"/>
<feature type="coiled-coil region" evidence="1">
    <location>
        <begin position="18"/>
        <end position="52"/>
    </location>
</feature>
<keyword evidence="1" id="KW-0175">Coiled coil</keyword>
<protein>
    <submittedName>
        <fullName evidence="3">Uncharacterized protein</fullName>
    </submittedName>
</protein>
<reference evidence="3" key="1">
    <citation type="submission" date="2019-11" db="EMBL/GenBank/DDBJ databases">
        <title>Genomic insights into an expanded diversity of filamentous marine cyanobacteria reveals the extraordinary biosynthetic potential of Moorea and Okeania.</title>
        <authorList>
            <person name="Ferreira Leao T."/>
            <person name="Wang M."/>
            <person name="Moss N."/>
            <person name="Da Silva R."/>
            <person name="Sanders J."/>
            <person name="Nurk S."/>
            <person name="Gurevich A."/>
            <person name="Humphrey G."/>
            <person name="Reher R."/>
            <person name="Zhu Q."/>
            <person name="Belda-Ferre P."/>
            <person name="Glukhov E."/>
            <person name="Rex R."/>
            <person name="Dorrestein P.C."/>
            <person name="Knight R."/>
            <person name="Pevzner P."/>
            <person name="Gerwick W.H."/>
            <person name="Gerwick L."/>
        </authorList>
    </citation>
    <scope>NUCLEOTIDE SEQUENCE</scope>
    <source>
        <strain evidence="3">SIO1C4</strain>
    </source>
</reference>
<name>A0A6B3NL34_9CYAN</name>
<sequence>MNNHDFLANLNDRRADSNAQLATTIDDLLRQVEDLRQQLKQSQDAAQRESGAEGIAKEAAKAVVRATKMLAATYGSEGVELFREHLNEVIDNPNNYDGDWTPSESQLPELPQSEDTEDVWEQAPAPTPTNNNGKVSAEVVEVAAEVVNEDKPSGNGHQLNFSGFKNVQHLKRFAADYIDPRRKTRKQIEWELRQALKEQGVTQSEVERYLQRGFLPARR</sequence>
<evidence type="ECO:0000256" key="1">
    <source>
        <dbReference type="SAM" id="Coils"/>
    </source>
</evidence>
<dbReference type="EMBL" id="JAAHFQ010000729">
    <property type="protein sequence ID" value="NER31142.1"/>
    <property type="molecule type" value="Genomic_DNA"/>
</dbReference>
<proteinExistence type="predicted"/>
<evidence type="ECO:0000313" key="3">
    <source>
        <dbReference type="EMBL" id="NER31142.1"/>
    </source>
</evidence>
<accession>A0A6B3NL34</accession>
<gene>
    <name evidence="3" type="ORF">F6J89_26855</name>
</gene>
<organism evidence="3">
    <name type="scientific">Symploca sp. SIO1C4</name>
    <dbReference type="NCBI Taxonomy" id="2607765"/>
    <lineage>
        <taxon>Bacteria</taxon>
        <taxon>Bacillati</taxon>
        <taxon>Cyanobacteriota</taxon>
        <taxon>Cyanophyceae</taxon>
        <taxon>Coleofasciculales</taxon>
        <taxon>Coleofasciculaceae</taxon>
        <taxon>Symploca</taxon>
    </lineage>
</organism>
<feature type="region of interest" description="Disordered" evidence="2">
    <location>
        <begin position="93"/>
        <end position="133"/>
    </location>
</feature>
<comment type="caution">
    <text evidence="3">The sequence shown here is derived from an EMBL/GenBank/DDBJ whole genome shotgun (WGS) entry which is preliminary data.</text>
</comment>